<gene>
    <name evidence="3" type="ORF">KEG57_45855</name>
</gene>
<dbReference type="RefSeq" id="WP_272427423.1">
    <property type="nucleotide sequence ID" value="NZ_JAGTJJ010000060.1"/>
</dbReference>
<dbReference type="InterPro" id="IPR058180">
    <property type="entry name" value="BPSS1187-like"/>
</dbReference>
<evidence type="ECO:0000256" key="1">
    <source>
        <dbReference type="SAM" id="MobiDB-lite"/>
    </source>
</evidence>
<keyword evidence="2" id="KW-0732">Signal</keyword>
<evidence type="ECO:0000313" key="3">
    <source>
        <dbReference type="EMBL" id="MDC3987877.1"/>
    </source>
</evidence>
<protein>
    <recommendedName>
        <fullName evidence="5">Alpha/beta hydrolase</fullName>
    </recommendedName>
</protein>
<accession>A0A9X4AZ72</accession>
<feature type="signal peptide" evidence="2">
    <location>
        <begin position="1"/>
        <end position="21"/>
    </location>
</feature>
<organism evidence="3 4">
    <name type="scientific">Polyangium jinanense</name>
    <dbReference type="NCBI Taxonomy" id="2829994"/>
    <lineage>
        <taxon>Bacteria</taxon>
        <taxon>Pseudomonadati</taxon>
        <taxon>Myxococcota</taxon>
        <taxon>Polyangia</taxon>
        <taxon>Polyangiales</taxon>
        <taxon>Polyangiaceae</taxon>
        <taxon>Polyangium</taxon>
    </lineage>
</organism>
<keyword evidence="4" id="KW-1185">Reference proteome</keyword>
<evidence type="ECO:0000256" key="2">
    <source>
        <dbReference type="SAM" id="SignalP"/>
    </source>
</evidence>
<name>A0A9X4AZ72_9BACT</name>
<dbReference type="Gene3D" id="3.40.50.1820">
    <property type="entry name" value="alpha/beta hydrolase"/>
    <property type="match status" value="1"/>
</dbReference>
<sequence length="359" mass="36354">MRIGMRIFMSALLLVAARATAGCSGGGEGGTGAGGAGGTGGAGGMGGAGGAGGMGGTGGTGGAGGMGGAGGGDPGPSVDTTNPQLYKVSFKADQADAAATQALGTQLAHLDTRVTSRGQLVVYLHGAGAPSTCGSNAHGEVLAGLGFHVFGPCYLSDYGVGNCGDDIEGCRLEAFDGTDHHPFVDITPPDSLETRIVKGLAYLAEQNPQGDWTYFVDGDKPRWDKIVISGISHGASTSAVIGKHRLVHRVVSLSGPLDSNQAWLKAPSLTPIDRFYALTHTADSQHPGHLTSFEDLGLPGMPTSVDGAMPPYGDSHRLRSSAETSDGHVSTQAGGPSPKDADGNYVFLPVWIYLYTGSL</sequence>
<feature type="compositionally biased region" description="Polar residues" evidence="1">
    <location>
        <begin position="321"/>
        <end position="334"/>
    </location>
</feature>
<feature type="chain" id="PRO_5040777804" description="Alpha/beta hydrolase" evidence="2">
    <location>
        <begin position="22"/>
        <end position="359"/>
    </location>
</feature>
<dbReference type="EMBL" id="JAGTJJ010000060">
    <property type="protein sequence ID" value="MDC3987877.1"/>
    <property type="molecule type" value="Genomic_DNA"/>
</dbReference>
<proteinExistence type="predicted"/>
<dbReference type="AlphaFoldDB" id="A0A9X4AZ72"/>
<dbReference type="Proteomes" id="UP001151081">
    <property type="component" value="Unassembled WGS sequence"/>
</dbReference>
<dbReference type="InterPro" id="IPR029058">
    <property type="entry name" value="AB_hydrolase_fold"/>
</dbReference>
<dbReference type="SUPFAM" id="SSF53474">
    <property type="entry name" value="alpha/beta-Hydrolases"/>
    <property type="match status" value="1"/>
</dbReference>
<comment type="caution">
    <text evidence="3">The sequence shown here is derived from an EMBL/GenBank/DDBJ whole genome shotgun (WGS) entry which is preliminary data.</text>
</comment>
<feature type="region of interest" description="Disordered" evidence="1">
    <location>
        <begin position="306"/>
        <end position="338"/>
    </location>
</feature>
<evidence type="ECO:0008006" key="5">
    <source>
        <dbReference type="Google" id="ProtNLM"/>
    </source>
</evidence>
<evidence type="ECO:0000313" key="4">
    <source>
        <dbReference type="Proteomes" id="UP001151081"/>
    </source>
</evidence>
<dbReference type="NCBIfam" id="NF047580">
    <property type="entry name" value="BPSS1187_fam"/>
    <property type="match status" value="1"/>
</dbReference>
<reference evidence="3 4" key="1">
    <citation type="submission" date="2021-04" db="EMBL/GenBank/DDBJ databases">
        <title>Genome analysis of Polyangium sp.</title>
        <authorList>
            <person name="Li Y."/>
            <person name="Wang J."/>
        </authorList>
    </citation>
    <scope>NUCLEOTIDE SEQUENCE [LARGE SCALE GENOMIC DNA]</scope>
    <source>
        <strain evidence="3 4">SDU14</strain>
    </source>
</reference>